<reference evidence="2 3" key="1">
    <citation type="submission" date="2019-08" db="EMBL/GenBank/DDBJ databases">
        <title>Bacillus genomes from the desert of Cuatro Cienegas, Coahuila.</title>
        <authorList>
            <person name="Olmedo-Alvarez G."/>
        </authorList>
    </citation>
    <scope>NUCLEOTIDE SEQUENCE [LARGE SCALE GENOMIC DNA]</scope>
    <source>
        <strain evidence="2 3">CH98b_3T</strain>
    </source>
</reference>
<proteinExistence type="predicted"/>
<protein>
    <submittedName>
        <fullName evidence="2">Uncharacterized protein</fullName>
    </submittedName>
</protein>
<evidence type="ECO:0000313" key="3">
    <source>
        <dbReference type="Proteomes" id="UP000324517"/>
    </source>
</evidence>
<dbReference type="AlphaFoldDB" id="A0A5D4TFK1"/>
<organism evidence="2 3">
    <name type="scientific">Sutcliffiella horikoshii</name>
    <dbReference type="NCBI Taxonomy" id="79883"/>
    <lineage>
        <taxon>Bacteria</taxon>
        <taxon>Bacillati</taxon>
        <taxon>Bacillota</taxon>
        <taxon>Bacilli</taxon>
        <taxon>Bacillales</taxon>
        <taxon>Bacillaceae</taxon>
        <taxon>Sutcliffiella</taxon>
    </lineage>
</organism>
<feature type="compositionally biased region" description="Basic and acidic residues" evidence="1">
    <location>
        <begin position="14"/>
        <end position="24"/>
    </location>
</feature>
<comment type="caution">
    <text evidence="2">The sequence shown here is derived from an EMBL/GenBank/DDBJ whole genome shotgun (WGS) entry which is preliminary data.</text>
</comment>
<dbReference type="OrthoDB" id="9921699at2"/>
<evidence type="ECO:0000313" key="2">
    <source>
        <dbReference type="EMBL" id="TYS74563.1"/>
    </source>
</evidence>
<feature type="region of interest" description="Disordered" evidence="1">
    <location>
        <begin position="1"/>
        <end position="24"/>
    </location>
</feature>
<evidence type="ECO:0000256" key="1">
    <source>
        <dbReference type="SAM" id="MobiDB-lite"/>
    </source>
</evidence>
<dbReference type="Proteomes" id="UP000324517">
    <property type="component" value="Unassembled WGS sequence"/>
</dbReference>
<name>A0A5D4TFK1_9BACI</name>
<dbReference type="RefSeq" id="WP_148978300.1">
    <property type="nucleotide sequence ID" value="NZ_JBNILM010000001.1"/>
</dbReference>
<feature type="region of interest" description="Disordered" evidence="1">
    <location>
        <begin position="40"/>
        <end position="66"/>
    </location>
</feature>
<gene>
    <name evidence="2" type="ORF">FZC75_02375</name>
</gene>
<accession>A0A5D4TFK1</accession>
<sequence>MEDTLPNNYGGGMVKKDVKSKTADEATTANLKLEQKFYHETDHQDGSLYNLGDSTPLLNDEEKGAD</sequence>
<dbReference type="EMBL" id="VTET01000001">
    <property type="protein sequence ID" value="TYS74563.1"/>
    <property type="molecule type" value="Genomic_DNA"/>
</dbReference>